<proteinExistence type="predicted"/>
<dbReference type="Proteomes" id="UP000663828">
    <property type="component" value="Unassembled WGS sequence"/>
</dbReference>
<dbReference type="SUPFAM" id="SSF52200">
    <property type="entry name" value="Toll/Interleukin receptor TIR domain"/>
    <property type="match status" value="1"/>
</dbReference>
<accession>A0A814I1H8</accession>
<protein>
    <submittedName>
        <fullName evidence="1">Uncharacterized protein</fullName>
    </submittedName>
</protein>
<keyword evidence="2" id="KW-1185">Reference proteome</keyword>
<sequence>MSHVAHEACGVDVFLCFNPQSTQCSSVATLIKQHCSTQEIIYRASDNIDFTTNWYESIPIQILRSKIFVPIIDEQWYSSFWCSWMLLFALEHDSSHNLPLITPVILPSYGERASEALIEKLTKKYKATILLSEHEPIKQSLEPLFKLVEITIHTPDWLLKSDKSKRYVDSERPLISSEMDFLNEMRHKEILLMKELSLQQEQKLPPSKKSSMNQHVALSIPYEQLSAFVFSAIYENFHITWFDVVTIDQRQYFTFIWNDNHLFQNRTSVLFYDLNPAQFHEITLKMNRSEFDLIHFDVYCHKNENMFRYICLFLRHQSNKSFNKLYTPVIEYRWLNEPKCSAVNIRPLLLCGNLYYSNLFTSKGYDHNRYHRINLTENELLEEHTKALIDNFKLVDLKVYHLNNGDYRFVALWTKEQEGSSMVVLGLTYHELIERLNEKQIRPSIIANYGLLVDGQQCFALVCNQYDTIR</sequence>
<evidence type="ECO:0000313" key="2">
    <source>
        <dbReference type="Proteomes" id="UP000663828"/>
    </source>
</evidence>
<gene>
    <name evidence="1" type="ORF">XAT740_LOCUS14059</name>
</gene>
<organism evidence="1 2">
    <name type="scientific">Adineta ricciae</name>
    <name type="common">Rotifer</name>
    <dbReference type="NCBI Taxonomy" id="249248"/>
    <lineage>
        <taxon>Eukaryota</taxon>
        <taxon>Metazoa</taxon>
        <taxon>Spiralia</taxon>
        <taxon>Gnathifera</taxon>
        <taxon>Rotifera</taxon>
        <taxon>Eurotatoria</taxon>
        <taxon>Bdelloidea</taxon>
        <taxon>Adinetida</taxon>
        <taxon>Adinetidae</taxon>
        <taxon>Adineta</taxon>
    </lineage>
</organism>
<evidence type="ECO:0000313" key="1">
    <source>
        <dbReference type="EMBL" id="CAF1017596.1"/>
    </source>
</evidence>
<dbReference type="AlphaFoldDB" id="A0A814I1H8"/>
<dbReference type="EMBL" id="CAJNOR010000833">
    <property type="protein sequence ID" value="CAF1017596.1"/>
    <property type="molecule type" value="Genomic_DNA"/>
</dbReference>
<reference evidence="1" key="1">
    <citation type="submission" date="2021-02" db="EMBL/GenBank/DDBJ databases">
        <authorList>
            <person name="Nowell W R."/>
        </authorList>
    </citation>
    <scope>NUCLEOTIDE SEQUENCE</scope>
</reference>
<dbReference type="InterPro" id="IPR035897">
    <property type="entry name" value="Toll_tir_struct_dom_sf"/>
</dbReference>
<name>A0A814I1H8_ADIRI</name>
<comment type="caution">
    <text evidence="1">The sequence shown here is derived from an EMBL/GenBank/DDBJ whole genome shotgun (WGS) entry which is preliminary data.</text>
</comment>
<dbReference type="Gene3D" id="3.40.50.10140">
    <property type="entry name" value="Toll/interleukin-1 receptor homology (TIR) domain"/>
    <property type="match status" value="1"/>
</dbReference>